<sequence>MEPGSNLELPSKNDVGMTSLNPTIMMPPYLMPPPHMLPPPTIMRPLCTIPPPHMMKHPPPLYVGRYGLPPTFQGNGLVGMPMLHSRNNYHQ</sequence>
<accession>E9GDK9</accession>
<dbReference type="AlphaFoldDB" id="E9GDK9"/>
<keyword evidence="2" id="KW-1185">Reference proteome</keyword>
<evidence type="ECO:0000313" key="1">
    <source>
        <dbReference type="EMBL" id="EFX82100.1"/>
    </source>
</evidence>
<dbReference type="KEGG" id="dpx:DAPPUDRAFT_241168"/>
<reference evidence="1 2" key="1">
    <citation type="journal article" date="2011" name="Science">
        <title>The ecoresponsive genome of Daphnia pulex.</title>
        <authorList>
            <person name="Colbourne J.K."/>
            <person name="Pfrender M.E."/>
            <person name="Gilbert D."/>
            <person name="Thomas W.K."/>
            <person name="Tucker A."/>
            <person name="Oakley T.H."/>
            <person name="Tokishita S."/>
            <person name="Aerts A."/>
            <person name="Arnold G.J."/>
            <person name="Basu M.K."/>
            <person name="Bauer D.J."/>
            <person name="Caceres C.E."/>
            <person name="Carmel L."/>
            <person name="Casola C."/>
            <person name="Choi J.H."/>
            <person name="Detter J.C."/>
            <person name="Dong Q."/>
            <person name="Dusheyko S."/>
            <person name="Eads B.D."/>
            <person name="Frohlich T."/>
            <person name="Geiler-Samerotte K.A."/>
            <person name="Gerlach D."/>
            <person name="Hatcher P."/>
            <person name="Jogdeo S."/>
            <person name="Krijgsveld J."/>
            <person name="Kriventseva E.V."/>
            <person name="Kultz D."/>
            <person name="Laforsch C."/>
            <person name="Lindquist E."/>
            <person name="Lopez J."/>
            <person name="Manak J.R."/>
            <person name="Muller J."/>
            <person name="Pangilinan J."/>
            <person name="Patwardhan R.P."/>
            <person name="Pitluck S."/>
            <person name="Pritham E.J."/>
            <person name="Rechtsteiner A."/>
            <person name="Rho M."/>
            <person name="Rogozin I.B."/>
            <person name="Sakarya O."/>
            <person name="Salamov A."/>
            <person name="Schaack S."/>
            <person name="Shapiro H."/>
            <person name="Shiga Y."/>
            <person name="Skalitzky C."/>
            <person name="Smith Z."/>
            <person name="Souvorov A."/>
            <person name="Sung W."/>
            <person name="Tang Z."/>
            <person name="Tsuchiya D."/>
            <person name="Tu H."/>
            <person name="Vos H."/>
            <person name="Wang M."/>
            <person name="Wolf Y.I."/>
            <person name="Yamagata H."/>
            <person name="Yamada T."/>
            <person name="Ye Y."/>
            <person name="Shaw J.R."/>
            <person name="Andrews J."/>
            <person name="Crease T.J."/>
            <person name="Tang H."/>
            <person name="Lucas S.M."/>
            <person name="Robertson H.M."/>
            <person name="Bork P."/>
            <person name="Koonin E.V."/>
            <person name="Zdobnov E.M."/>
            <person name="Grigoriev I.V."/>
            <person name="Lynch M."/>
            <person name="Boore J.L."/>
        </authorList>
    </citation>
    <scope>NUCLEOTIDE SEQUENCE [LARGE SCALE GENOMIC DNA]</scope>
</reference>
<dbReference type="HOGENOM" id="CLU_2429276_0_0_1"/>
<name>E9GDK9_DAPPU</name>
<evidence type="ECO:0000313" key="2">
    <source>
        <dbReference type="Proteomes" id="UP000000305"/>
    </source>
</evidence>
<dbReference type="InParanoid" id="E9GDK9"/>
<organism evidence="1 2">
    <name type="scientific">Daphnia pulex</name>
    <name type="common">Water flea</name>
    <dbReference type="NCBI Taxonomy" id="6669"/>
    <lineage>
        <taxon>Eukaryota</taxon>
        <taxon>Metazoa</taxon>
        <taxon>Ecdysozoa</taxon>
        <taxon>Arthropoda</taxon>
        <taxon>Crustacea</taxon>
        <taxon>Branchiopoda</taxon>
        <taxon>Diplostraca</taxon>
        <taxon>Cladocera</taxon>
        <taxon>Anomopoda</taxon>
        <taxon>Daphniidae</taxon>
        <taxon>Daphnia</taxon>
    </lineage>
</organism>
<dbReference type="EMBL" id="GL732540">
    <property type="protein sequence ID" value="EFX82100.1"/>
    <property type="molecule type" value="Genomic_DNA"/>
</dbReference>
<gene>
    <name evidence="1" type="ORF">DAPPUDRAFT_241168</name>
</gene>
<dbReference type="Proteomes" id="UP000000305">
    <property type="component" value="Unassembled WGS sequence"/>
</dbReference>
<protein>
    <submittedName>
        <fullName evidence="1">Uncharacterized protein</fullName>
    </submittedName>
</protein>
<proteinExistence type="predicted"/>